<keyword evidence="2 7" id="KW-0812">Transmembrane</keyword>
<dbReference type="PANTHER" id="PTHR11972">
    <property type="entry name" value="NADPH OXIDASE"/>
    <property type="match status" value="1"/>
</dbReference>
<dbReference type="Pfam" id="PF01794">
    <property type="entry name" value="Ferric_reduct"/>
    <property type="match status" value="1"/>
</dbReference>
<proteinExistence type="predicted"/>
<dbReference type="SFLD" id="SFLDG01168">
    <property type="entry name" value="Ferric_reductase_subgroup_(FRE"/>
    <property type="match status" value="1"/>
</dbReference>
<dbReference type="InterPro" id="IPR013112">
    <property type="entry name" value="FAD-bd_8"/>
</dbReference>
<accession>A0A507FPW1</accession>
<reference evidence="11 12" key="1">
    <citation type="journal article" date="2019" name="Sci. Rep.">
        <title>Comparative genomics of chytrid fungi reveal insights into the obligate biotrophic and pathogenic lifestyle of Synchytrium endobioticum.</title>
        <authorList>
            <person name="van de Vossenberg B.T.L.H."/>
            <person name="Warris S."/>
            <person name="Nguyen H.D.T."/>
            <person name="van Gent-Pelzer M.P.E."/>
            <person name="Joly D.L."/>
            <person name="van de Geest H.C."/>
            <person name="Bonants P.J.M."/>
            <person name="Smith D.S."/>
            <person name="Levesque C.A."/>
            <person name="van der Lee T.A.J."/>
        </authorList>
    </citation>
    <scope>NUCLEOTIDE SEQUENCE [LARGE SCALE GENOMIC DNA]</scope>
    <source>
        <strain evidence="11 12">CBS 675.73</strain>
    </source>
</reference>
<feature type="chain" id="PRO_5021473035" description="FAD-binding FR-type domain-containing protein" evidence="8">
    <location>
        <begin position="24"/>
        <end position="655"/>
    </location>
</feature>
<feature type="transmembrane region" description="Helical" evidence="7">
    <location>
        <begin position="219"/>
        <end position="238"/>
    </location>
</feature>
<name>A0A507FPW1_9FUNG</name>
<keyword evidence="12" id="KW-1185">Reference proteome</keyword>
<comment type="caution">
    <text evidence="11">The sequence shown here is derived from an EMBL/GenBank/DDBJ whole genome shotgun (WGS) entry which is preliminary data.</text>
</comment>
<evidence type="ECO:0000313" key="11">
    <source>
        <dbReference type="EMBL" id="TPX78461.1"/>
    </source>
</evidence>
<evidence type="ECO:0000256" key="4">
    <source>
        <dbReference type="ARBA" id="ARBA00023002"/>
    </source>
</evidence>
<feature type="transmembrane region" description="Helical" evidence="7">
    <location>
        <begin position="131"/>
        <end position="150"/>
    </location>
</feature>
<evidence type="ECO:0000313" key="12">
    <source>
        <dbReference type="Proteomes" id="UP000320333"/>
    </source>
</evidence>
<dbReference type="STRING" id="246404.A0A507FPW1"/>
<comment type="subcellular location">
    <subcellularLocation>
        <location evidence="1">Membrane</location>
        <topology evidence="1">Multi-pass membrane protein</topology>
    </subcellularLocation>
</comment>
<sequence>MTHVLLTLLSLASFPATWYIVKASMDQSKRWCFSDWCLTGNLASTMNTVTIYYWFLALSAIAVSICNVSSTAKRIASKRPFSGSSVSWGEVAWFASTVLLVWVIVPMTLWQDAWRRKSGSDQGLVRHILRTLLPISGDAIAVQIGLVLLPMSKNSFIATLFKIPYTNLFRVHIWLGRGLLQLVTVHFVAYCFGRPKTLSEILHKMFVFPVDATYGRKSFVSFDGTMTYLVLIAIAVTSMDRVRRCLYNVFFYSHALIFFFIVGAYIHASSNMFFAIPGLIMYTIDGILRTRSRAIKTQVQSVVLEDCGYICVTVKTTLAHTAKPGQFMRINFPQVSKFEFHPWTIASATETDATFLFSANPRKPNEWSMRVANLLRRFEASSSSSREAVEVCLQGPYGKEIDVASVDTNEMDAVVFYVGGTGIAAALRSIEALLLRNKQRADTHRPVRIYLFWSSQLGSLVDLSLIQAWVRDDAQDAFVVELFATRAAALAAEQRAQSCFGEQTPLLLAAAASEACESGNHKHYESTRNSLVAADRRSSVRRWSVCSVPDEDLVRFSESNVDSDTFSGSGSDETLGSQNGAAAGFAVSHGRCKLQDLLEKHVLNLTPLEEATFLNVGVFVCGPAGFTRDALVGCDEFEKEYNGIRLSVEVESFDA</sequence>
<feature type="transmembrane region" description="Helical" evidence="7">
    <location>
        <begin position="91"/>
        <end position="111"/>
    </location>
</feature>
<evidence type="ECO:0000256" key="2">
    <source>
        <dbReference type="ARBA" id="ARBA00022692"/>
    </source>
</evidence>
<keyword evidence="8" id="KW-0732">Signal</keyword>
<dbReference type="GO" id="GO:0016175">
    <property type="term" value="F:superoxide-generating NAD(P)H oxidase activity"/>
    <property type="evidence" value="ECO:0007669"/>
    <property type="project" value="TreeGrafter"/>
</dbReference>
<keyword evidence="4" id="KW-0560">Oxidoreductase</keyword>
<keyword evidence="5" id="KW-0813">Transport</keyword>
<feature type="transmembrane region" description="Helical" evidence="7">
    <location>
        <begin position="171"/>
        <end position="190"/>
    </location>
</feature>
<evidence type="ECO:0000256" key="8">
    <source>
        <dbReference type="SAM" id="SignalP"/>
    </source>
</evidence>
<evidence type="ECO:0000256" key="6">
    <source>
        <dbReference type="ARBA" id="ARBA00023136"/>
    </source>
</evidence>
<evidence type="ECO:0000256" key="3">
    <source>
        <dbReference type="ARBA" id="ARBA00022989"/>
    </source>
</evidence>
<feature type="domain" description="FAD-binding 8" evidence="10">
    <location>
        <begin position="303"/>
        <end position="399"/>
    </location>
</feature>
<keyword evidence="6 7" id="KW-0472">Membrane</keyword>
<dbReference type="Pfam" id="PF08022">
    <property type="entry name" value="FAD_binding_8"/>
    <property type="match status" value="1"/>
</dbReference>
<dbReference type="InterPro" id="IPR050369">
    <property type="entry name" value="RBOH/FRE"/>
</dbReference>
<protein>
    <recommendedName>
        <fullName evidence="13">FAD-binding FR-type domain-containing protein</fullName>
    </recommendedName>
</protein>
<dbReference type="CDD" id="cd06186">
    <property type="entry name" value="NOX_Duox_like_FAD_NADP"/>
    <property type="match status" value="1"/>
</dbReference>
<evidence type="ECO:0000256" key="7">
    <source>
        <dbReference type="SAM" id="Phobius"/>
    </source>
</evidence>
<keyword evidence="5" id="KW-0406">Ion transport</keyword>
<dbReference type="GO" id="GO:0006811">
    <property type="term" value="P:monoatomic ion transport"/>
    <property type="evidence" value="ECO:0007669"/>
    <property type="project" value="UniProtKB-KW"/>
</dbReference>
<dbReference type="EMBL" id="QEAP01000004">
    <property type="protein sequence ID" value="TPX78461.1"/>
    <property type="molecule type" value="Genomic_DNA"/>
</dbReference>
<dbReference type="OrthoDB" id="167398at2759"/>
<dbReference type="SFLD" id="SFLDS00052">
    <property type="entry name" value="Ferric_Reductase_Domain"/>
    <property type="match status" value="1"/>
</dbReference>
<gene>
    <name evidence="11" type="ORF">CcCBS67573_g00314</name>
</gene>
<evidence type="ECO:0000259" key="9">
    <source>
        <dbReference type="Pfam" id="PF01794"/>
    </source>
</evidence>
<dbReference type="InterPro" id="IPR013130">
    <property type="entry name" value="Fe3_Rdtase_TM_dom"/>
</dbReference>
<dbReference type="Gene3D" id="3.40.50.80">
    <property type="entry name" value="Nucleotide-binding domain of ferredoxin-NADP reductase (FNR) module"/>
    <property type="match status" value="1"/>
</dbReference>
<evidence type="ECO:0008006" key="13">
    <source>
        <dbReference type="Google" id="ProtNLM"/>
    </source>
</evidence>
<evidence type="ECO:0000256" key="1">
    <source>
        <dbReference type="ARBA" id="ARBA00004141"/>
    </source>
</evidence>
<dbReference type="AlphaFoldDB" id="A0A507FPW1"/>
<dbReference type="InterPro" id="IPR039261">
    <property type="entry name" value="FNR_nucleotide-bd"/>
</dbReference>
<feature type="transmembrane region" description="Helical" evidence="7">
    <location>
        <begin position="245"/>
        <end position="266"/>
    </location>
</feature>
<evidence type="ECO:0000259" key="10">
    <source>
        <dbReference type="Pfam" id="PF08022"/>
    </source>
</evidence>
<evidence type="ECO:0000256" key="5">
    <source>
        <dbReference type="ARBA" id="ARBA00023065"/>
    </source>
</evidence>
<dbReference type="Proteomes" id="UP000320333">
    <property type="component" value="Unassembled WGS sequence"/>
</dbReference>
<feature type="signal peptide" evidence="8">
    <location>
        <begin position="1"/>
        <end position="23"/>
    </location>
</feature>
<organism evidence="11 12">
    <name type="scientific">Chytriomyces confervae</name>
    <dbReference type="NCBI Taxonomy" id="246404"/>
    <lineage>
        <taxon>Eukaryota</taxon>
        <taxon>Fungi</taxon>
        <taxon>Fungi incertae sedis</taxon>
        <taxon>Chytridiomycota</taxon>
        <taxon>Chytridiomycota incertae sedis</taxon>
        <taxon>Chytridiomycetes</taxon>
        <taxon>Chytridiales</taxon>
        <taxon>Chytriomycetaceae</taxon>
        <taxon>Chytriomyces</taxon>
    </lineage>
</organism>
<dbReference type="GO" id="GO:0005886">
    <property type="term" value="C:plasma membrane"/>
    <property type="evidence" value="ECO:0007669"/>
    <property type="project" value="TreeGrafter"/>
</dbReference>
<feature type="domain" description="Ferric oxidoreductase" evidence="9">
    <location>
        <begin position="139"/>
        <end position="263"/>
    </location>
</feature>
<feature type="transmembrane region" description="Helical" evidence="7">
    <location>
        <begin position="51"/>
        <end position="70"/>
    </location>
</feature>
<keyword evidence="3 7" id="KW-1133">Transmembrane helix</keyword>
<dbReference type="SUPFAM" id="SSF63380">
    <property type="entry name" value="Riboflavin synthase domain-like"/>
    <property type="match status" value="1"/>
</dbReference>
<dbReference type="InterPro" id="IPR017938">
    <property type="entry name" value="Riboflavin_synthase-like_b-brl"/>
</dbReference>
<dbReference type="PANTHER" id="PTHR11972:SF69">
    <property type="entry name" value="FERRIC REDUCTION OXIDASE 6-RELATED"/>
    <property type="match status" value="1"/>
</dbReference>